<gene>
    <name evidence="2" type="ORF">ALC57_09600</name>
</gene>
<proteinExistence type="predicted"/>
<dbReference type="Proteomes" id="UP000078492">
    <property type="component" value="Unassembled WGS sequence"/>
</dbReference>
<dbReference type="AlphaFoldDB" id="A0A195DZF6"/>
<reference evidence="2 3" key="1">
    <citation type="submission" date="2015-09" db="EMBL/GenBank/DDBJ databases">
        <title>Trachymyrmex cornetzi WGS genome.</title>
        <authorList>
            <person name="Nygaard S."/>
            <person name="Hu H."/>
            <person name="Boomsma J."/>
            <person name="Zhang G."/>
        </authorList>
    </citation>
    <scope>NUCLEOTIDE SEQUENCE [LARGE SCALE GENOMIC DNA]</scope>
    <source>
        <strain evidence="2">Tcor2-1</strain>
        <tissue evidence="2">Whole body</tissue>
    </source>
</reference>
<evidence type="ECO:0000313" key="2">
    <source>
        <dbReference type="EMBL" id="KYN18092.1"/>
    </source>
</evidence>
<feature type="compositionally biased region" description="Polar residues" evidence="1">
    <location>
        <begin position="37"/>
        <end position="54"/>
    </location>
</feature>
<name>A0A195DZF6_9HYME</name>
<feature type="region of interest" description="Disordered" evidence="1">
    <location>
        <begin position="29"/>
        <end position="54"/>
    </location>
</feature>
<keyword evidence="3" id="KW-1185">Reference proteome</keyword>
<protein>
    <submittedName>
        <fullName evidence="2">Uncharacterized protein</fullName>
    </submittedName>
</protein>
<evidence type="ECO:0000313" key="3">
    <source>
        <dbReference type="Proteomes" id="UP000078492"/>
    </source>
</evidence>
<evidence type="ECO:0000256" key="1">
    <source>
        <dbReference type="SAM" id="MobiDB-lite"/>
    </source>
</evidence>
<dbReference type="STRING" id="471704.A0A195DZF6"/>
<feature type="region of interest" description="Disordered" evidence="1">
    <location>
        <begin position="255"/>
        <end position="274"/>
    </location>
</feature>
<sequence length="482" mass="54123">MIDWVSIVRHSRRRFSDYMFTVPAKIRKRRRVKRHTNSTLSSANDRDTNNTISRSKNDRNVCECCWNHVSSNANNNSIKLFTKTRFDGTGVEEQLPPPPSPPQLKEAAQLDGVPRLNSVDRILHPDGIPHISHETLNKVMAHACASSKYSPPTFSSLKILTLTAGSMNPVLLRLVTVGKQTFHVTECYNHLTAEIEFHPVTICHMMKISIIQTLRKLKRDLSNIHDNAPTQSNHCQHDGTPVSAALATITMHSSASKCSTRGRRNPRKDSSGIVSGLRMRPLGGGCSFREVAVWFAPPVAAQSAVLTRTYVCSSLHMYCNTEHEYTGSDRYIHYDTSIKGREREREDEDHLHVETHLHSAAGDVPASVPSALSDVGQCSRLRPASSPRLKLAHPIVGGEKERRCLRMYDTCGVRSCRGAYVRCSRARARPFITRYLKSVSPSVHVCSRAYKCTMLRIRPFSCVAITGQSQVLQLRRDFFLVR</sequence>
<accession>A0A195DZF6</accession>
<organism evidence="2 3">
    <name type="scientific">Trachymyrmex cornetzi</name>
    <dbReference type="NCBI Taxonomy" id="471704"/>
    <lineage>
        <taxon>Eukaryota</taxon>
        <taxon>Metazoa</taxon>
        <taxon>Ecdysozoa</taxon>
        <taxon>Arthropoda</taxon>
        <taxon>Hexapoda</taxon>
        <taxon>Insecta</taxon>
        <taxon>Pterygota</taxon>
        <taxon>Neoptera</taxon>
        <taxon>Endopterygota</taxon>
        <taxon>Hymenoptera</taxon>
        <taxon>Apocrita</taxon>
        <taxon>Aculeata</taxon>
        <taxon>Formicoidea</taxon>
        <taxon>Formicidae</taxon>
        <taxon>Myrmicinae</taxon>
        <taxon>Trachymyrmex</taxon>
    </lineage>
</organism>
<dbReference type="EMBL" id="KQ980044">
    <property type="protein sequence ID" value="KYN18092.1"/>
    <property type="molecule type" value="Genomic_DNA"/>
</dbReference>